<keyword evidence="2 4" id="KW-0378">Hydrolase</keyword>
<name>A0A915CRJ6_9BILA</name>
<dbReference type="WBParaSite" id="jg11885">
    <property type="protein sequence ID" value="jg11885"/>
    <property type="gene ID" value="jg11885"/>
</dbReference>
<dbReference type="GO" id="GO:0005829">
    <property type="term" value="C:cytosol"/>
    <property type="evidence" value="ECO:0007669"/>
    <property type="project" value="TreeGrafter"/>
</dbReference>
<dbReference type="SUPFAM" id="SSF53474">
    <property type="entry name" value="alpha/beta-Hydrolases"/>
    <property type="match status" value="1"/>
</dbReference>
<dbReference type="EC" id="3.4.21.-" evidence="4"/>
<protein>
    <recommendedName>
        <fullName evidence="4">Prolyl endopeptidase</fullName>
        <ecNumber evidence="4">3.4.21.-</ecNumber>
    </recommendedName>
</protein>
<evidence type="ECO:0000256" key="3">
    <source>
        <dbReference type="ARBA" id="ARBA00022825"/>
    </source>
</evidence>
<dbReference type="PANTHER" id="PTHR42881:SF2">
    <property type="entry name" value="PROLYL ENDOPEPTIDASE"/>
    <property type="match status" value="1"/>
</dbReference>
<dbReference type="GO" id="GO:0006508">
    <property type="term" value="P:proteolysis"/>
    <property type="evidence" value="ECO:0007669"/>
    <property type="project" value="UniProtKB-KW"/>
</dbReference>
<dbReference type="AlphaFoldDB" id="A0A915CRJ6"/>
<keyword evidence="1 4" id="KW-0645">Protease</keyword>
<dbReference type="Proteomes" id="UP000887574">
    <property type="component" value="Unplaced"/>
</dbReference>
<dbReference type="InterPro" id="IPR029058">
    <property type="entry name" value="AB_hydrolase_fold"/>
</dbReference>
<keyword evidence="6" id="KW-1185">Reference proteome</keyword>
<sequence>MNQDNISIDPKRYAGARRDESLVEVIHGKKIVDAYRWLEEPDARETQNSLTKLWLREIWVHFHSRDSITTTTTRLAEPVGLLSAAKLEEKGKVFLDVNGLSADGTTSISQKAFSRWLAVRLWVVGKGNTVGGLDSTNEGVFYSKYPDHKGALEGSSTEKHKFHSLYYHKLGTDCKNDVLVADFRNNENFMCDGSVTEDGKYLIVGVSKGCDPTNQIYFYDLRPPATKLKGSSRCLRYLPNLMPNMTLWIMTGICSASDQLQLADVQANPVIEEDPKRKLEWVAPVAGNKMVVSYLEDVKNLSMCMIWKPASCFIRFRFQLLASNLSSRRRSSIKPTSLSAAPPRSYSVGRNKKTKIAGLDTEPFDVKQEFYTSKDGTKGPMFILHNKDVVMDGKNPTMLNGYGGFNIADTPYFSLSRALFLQNFNGIVVVANLRGSEYGEKWHEGGSRYHPDGWSSIQVFSYHEELAVMNLLLKSSMGRRSLMRIVVEEPDARETQEFVDDLNKLSEPFLCSSKIVEKLREK</sequence>
<dbReference type="GO" id="GO:0070012">
    <property type="term" value="F:oligopeptidase activity"/>
    <property type="evidence" value="ECO:0007669"/>
    <property type="project" value="TreeGrafter"/>
</dbReference>
<evidence type="ECO:0000256" key="2">
    <source>
        <dbReference type="ARBA" id="ARBA00022801"/>
    </source>
</evidence>
<dbReference type="InterPro" id="IPR023302">
    <property type="entry name" value="Pept_S9A_N"/>
</dbReference>
<organism evidence="6 7">
    <name type="scientific">Ditylenchus dipsaci</name>
    <dbReference type="NCBI Taxonomy" id="166011"/>
    <lineage>
        <taxon>Eukaryota</taxon>
        <taxon>Metazoa</taxon>
        <taxon>Ecdysozoa</taxon>
        <taxon>Nematoda</taxon>
        <taxon>Chromadorea</taxon>
        <taxon>Rhabditida</taxon>
        <taxon>Tylenchina</taxon>
        <taxon>Tylenchomorpha</taxon>
        <taxon>Sphaerularioidea</taxon>
        <taxon>Anguinidae</taxon>
        <taxon>Anguininae</taxon>
        <taxon>Ditylenchus</taxon>
    </lineage>
</organism>
<evidence type="ECO:0000313" key="6">
    <source>
        <dbReference type="Proteomes" id="UP000887574"/>
    </source>
</evidence>
<dbReference type="InterPro" id="IPR002470">
    <property type="entry name" value="Peptidase_S9A"/>
</dbReference>
<dbReference type="Gene3D" id="3.40.50.1820">
    <property type="entry name" value="alpha/beta hydrolase"/>
    <property type="match status" value="2"/>
</dbReference>
<evidence type="ECO:0000256" key="1">
    <source>
        <dbReference type="ARBA" id="ARBA00022670"/>
    </source>
</evidence>
<keyword evidence="3 4" id="KW-0720">Serine protease</keyword>
<dbReference type="PANTHER" id="PTHR42881">
    <property type="entry name" value="PROLYL ENDOPEPTIDASE"/>
    <property type="match status" value="1"/>
</dbReference>
<evidence type="ECO:0000256" key="4">
    <source>
        <dbReference type="RuleBase" id="RU368024"/>
    </source>
</evidence>
<dbReference type="Gene3D" id="2.130.10.120">
    <property type="entry name" value="Prolyl oligopeptidase, N-terminal domain"/>
    <property type="match status" value="1"/>
</dbReference>
<evidence type="ECO:0000313" key="7">
    <source>
        <dbReference type="WBParaSite" id="jg11885"/>
    </source>
</evidence>
<accession>A0A915CRJ6</accession>
<comment type="similarity">
    <text evidence="4">Belongs to the peptidase S9A family.</text>
</comment>
<evidence type="ECO:0000259" key="5">
    <source>
        <dbReference type="Pfam" id="PF02897"/>
    </source>
</evidence>
<dbReference type="GO" id="GO:0004252">
    <property type="term" value="F:serine-type endopeptidase activity"/>
    <property type="evidence" value="ECO:0007669"/>
    <property type="project" value="UniProtKB-UniRule"/>
</dbReference>
<feature type="domain" description="Peptidase S9A N-terminal" evidence="5">
    <location>
        <begin position="137"/>
        <end position="302"/>
    </location>
</feature>
<dbReference type="PRINTS" id="PR00862">
    <property type="entry name" value="PROLIGOPTASE"/>
</dbReference>
<proteinExistence type="inferred from homology"/>
<dbReference type="SUPFAM" id="SSF50993">
    <property type="entry name" value="Peptidase/esterase 'gauge' domain"/>
    <property type="match status" value="1"/>
</dbReference>
<dbReference type="Pfam" id="PF02897">
    <property type="entry name" value="Peptidase_S9_N"/>
    <property type="match status" value="1"/>
</dbReference>
<reference evidence="7" key="1">
    <citation type="submission" date="2022-11" db="UniProtKB">
        <authorList>
            <consortium name="WormBaseParasite"/>
        </authorList>
    </citation>
    <scope>IDENTIFICATION</scope>
</reference>
<dbReference type="InterPro" id="IPR051167">
    <property type="entry name" value="Prolyl_oligopep/macrocyclase"/>
</dbReference>